<dbReference type="GO" id="GO:0031564">
    <property type="term" value="P:transcription antitermination"/>
    <property type="evidence" value="ECO:0007669"/>
    <property type="project" value="UniProtKB-KW"/>
</dbReference>
<evidence type="ECO:0000256" key="1">
    <source>
        <dbReference type="ARBA" id="ARBA00005952"/>
    </source>
</evidence>
<dbReference type="GO" id="GO:0003723">
    <property type="term" value="F:RNA binding"/>
    <property type="evidence" value="ECO:0007669"/>
    <property type="project" value="UniProtKB-UniRule"/>
</dbReference>
<sequence length="131" mass="14974">MARETVLKTLYSLEFDGGNPEDKFKELSSEDGIEEESLVFAKRLLLTTLKYKKEADKLIEDVLENWELNRIPLVELSILRMGVAEMEFFPENPVEVIINEAVELAKKFVSTDAGRFINGILDRIARKKGLI</sequence>
<proteinExistence type="inferred from homology"/>
<dbReference type="EMBL" id="DQWE01000014">
    <property type="protein sequence ID" value="HDI82215.1"/>
    <property type="molecule type" value="Genomic_DNA"/>
</dbReference>
<comment type="similarity">
    <text evidence="1 6">Belongs to the NusB family.</text>
</comment>
<dbReference type="InterPro" id="IPR011605">
    <property type="entry name" value="NusB_fam"/>
</dbReference>
<dbReference type="InterPro" id="IPR006027">
    <property type="entry name" value="NusB_RsmB_TIM44"/>
</dbReference>
<dbReference type="GO" id="GO:0005829">
    <property type="term" value="C:cytosol"/>
    <property type="evidence" value="ECO:0007669"/>
    <property type="project" value="TreeGrafter"/>
</dbReference>
<feature type="domain" description="NusB/RsmB/TIM44" evidence="7">
    <location>
        <begin position="2"/>
        <end position="126"/>
    </location>
</feature>
<keyword evidence="5 6" id="KW-0804">Transcription</keyword>
<reference evidence="8" key="1">
    <citation type="journal article" date="2020" name="mSystems">
        <title>Genome- and Community-Level Interaction Insights into Carbon Utilization and Element Cycling Functions of Hydrothermarchaeota in Hydrothermal Sediment.</title>
        <authorList>
            <person name="Zhou Z."/>
            <person name="Liu Y."/>
            <person name="Xu W."/>
            <person name="Pan J."/>
            <person name="Luo Z.H."/>
            <person name="Li M."/>
        </authorList>
    </citation>
    <scope>NUCLEOTIDE SEQUENCE [LARGE SCALE GENOMIC DNA]</scope>
    <source>
        <strain evidence="8">HyVt-102</strain>
    </source>
</reference>
<name>A0A7C0VB87_UNCW3</name>
<evidence type="ECO:0000256" key="4">
    <source>
        <dbReference type="ARBA" id="ARBA00023015"/>
    </source>
</evidence>
<organism evidence="8">
    <name type="scientific">candidate division WOR-3 bacterium</name>
    <dbReference type="NCBI Taxonomy" id="2052148"/>
    <lineage>
        <taxon>Bacteria</taxon>
        <taxon>Bacteria division WOR-3</taxon>
    </lineage>
</organism>
<dbReference type="InterPro" id="IPR035926">
    <property type="entry name" value="NusB-like_sf"/>
</dbReference>
<evidence type="ECO:0000256" key="5">
    <source>
        <dbReference type="ARBA" id="ARBA00023163"/>
    </source>
</evidence>
<comment type="caution">
    <text evidence="8">The sequence shown here is derived from an EMBL/GenBank/DDBJ whole genome shotgun (WGS) entry which is preliminary data.</text>
</comment>
<dbReference type="Pfam" id="PF01029">
    <property type="entry name" value="NusB"/>
    <property type="match status" value="1"/>
</dbReference>
<dbReference type="PANTHER" id="PTHR11078:SF3">
    <property type="entry name" value="ANTITERMINATION NUSB DOMAIN-CONTAINING PROTEIN"/>
    <property type="match status" value="1"/>
</dbReference>
<evidence type="ECO:0000259" key="7">
    <source>
        <dbReference type="Pfam" id="PF01029"/>
    </source>
</evidence>
<dbReference type="Proteomes" id="UP000885847">
    <property type="component" value="Unassembled WGS sequence"/>
</dbReference>
<protein>
    <recommendedName>
        <fullName evidence="6">Transcription antitermination protein NusB</fullName>
    </recommendedName>
    <alternativeName>
        <fullName evidence="6">Antitermination factor NusB</fullName>
    </alternativeName>
</protein>
<dbReference type="NCBIfam" id="TIGR01951">
    <property type="entry name" value="nusB"/>
    <property type="match status" value="1"/>
</dbReference>
<accession>A0A7C0VB87</accession>
<evidence type="ECO:0000256" key="2">
    <source>
        <dbReference type="ARBA" id="ARBA00022814"/>
    </source>
</evidence>
<dbReference type="Gene3D" id="1.10.940.10">
    <property type="entry name" value="NusB-like"/>
    <property type="match status" value="1"/>
</dbReference>
<keyword evidence="4 6" id="KW-0805">Transcription regulation</keyword>
<dbReference type="HAMAP" id="MF_00073">
    <property type="entry name" value="NusB"/>
    <property type="match status" value="1"/>
</dbReference>
<dbReference type="SUPFAM" id="SSF48013">
    <property type="entry name" value="NusB-like"/>
    <property type="match status" value="1"/>
</dbReference>
<evidence type="ECO:0000313" key="8">
    <source>
        <dbReference type="EMBL" id="HDI82215.1"/>
    </source>
</evidence>
<dbReference type="PANTHER" id="PTHR11078">
    <property type="entry name" value="N UTILIZATION SUBSTANCE PROTEIN B-RELATED"/>
    <property type="match status" value="1"/>
</dbReference>
<dbReference type="GO" id="GO:0006353">
    <property type="term" value="P:DNA-templated transcription termination"/>
    <property type="evidence" value="ECO:0007669"/>
    <property type="project" value="UniProtKB-UniRule"/>
</dbReference>
<keyword evidence="3 6" id="KW-0694">RNA-binding</keyword>
<gene>
    <name evidence="6 8" type="primary">nusB</name>
    <name evidence="8" type="ORF">ENF18_00305</name>
</gene>
<comment type="function">
    <text evidence="6">Involved in transcription antitermination. Required for transcription of ribosomal RNA (rRNA) genes. Binds specifically to the boxA antiterminator sequence of the ribosomal RNA (rrn) operons.</text>
</comment>
<keyword evidence="2 6" id="KW-0889">Transcription antitermination</keyword>
<evidence type="ECO:0000256" key="6">
    <source>
        <dbReference type="HAMAP-Rule" id="MF_00073"/>
    </source>
</evidence>
<evidence type="ECO:0000256" key="3">
    <source>
        <dbReference type="ARBA" id="ARBA00022884"/>
    </source>
</evidence>
<dbReference type="AlphaFoldDB" id="A0A7C0VB87"/>